<reference evidence="1" key="1">
    <citation type="journal article" date="2021" name="Proc. Natl. Acad. Sci. U.S.A.">
        <title>A Catalog of Tens of Thousands of Viruses from Human Metagenomes Reveals Hidden Associations with Chronic Diseases.</title>
        <authorList>
            <person name="Tisza M.J."/>
            <person name="Buck C.B."/>
        </authorList>
    </citation>
    <scope>NUCLEOTIDE SEQUENCE</scope>
    <source>
        <strain evidence="1">Ctbvd11</strain>
    </source>
</reference>
<evidence type="ECO:0000313" key="1">
    <source>
        <dbReference type="EMBL" id="DAE17193.1"/>
    </source>
</evidence>
<name>A0A8S5QEF9_9CAUD</name>
<sequence length="264" mass="30598">METNDYVSIIKNMLKFSNMVECVYPDQYKFVCHLHNIQEREAMDMYGDLRKIASGQYWSIKDKKDGYLYSMINMALEASKIQVCNSLIKDTAAIGEDRKPNILAFFKRGDERFSQEFNLSWQVAYLDIAEMIKNGYTLTATARQVDNVDAKDYVGENNGKKSYIPIYDGDVMLCYVRNPKWWSSDCENSGLYLCKDGVYYRLIYTPGKGYIRHGEPDTDEAFELDIEENAFSSYVMTLSQKWYKLGNIHAGIGFLIEKPEDKKE</sequence>
<accession>A0A8S5QEF9</accession>
<protein>
    <submittedName>
        <fullName evidence="1">Uncharacterized protein</fullName>
    </submittedName>
</protein>
<organism evidence="1">
    <name type="scientific">Siphoviridae sp. ctbvd11</name>
    <dbReference type="NCBI Taxonomy" id="2825567"/>
    <lineage>
        <taxon>Viruses</taxon>
        <taxon>Duplodnaviria</taxon>
        <taxon>Heunggongvirae</taxon>
        <taxon>Uroviricota</taxon>
        <taxon>Caudoviricetes</taxon>
    </lineage>
</organism>
<proteinExistence type="predicted"/>
<dbReference type="EMBL" id="BK015636">
    <property type="protein sequence ID" value="DAE17193.1"/>
    <property type="molecule type" value="Genomic_DNA"/>
</dbReference>